<dbReference type="Proteomes" id="UP000019380">
    <property type="component" value="Unassembled WGS sequence"/>
</dbReference>
<protein>
    <submittedName>
        <fullName evidence="1">Uncharacterized protein</fullName>
    </submittedName>
</protein>
<name>D4VGK8_9BACE</name>
<comment type="caution">
    <text evidence="1">The sequence shown here is derived from an EMBL/GenBank/DDBJ whole genome shotgun (WGS) entry which is preliminary data.</text>
</comment>
<gene>
    <name evidence="1" type="ORF">BN890_25960</name>
</gene>
<evidence type="ECO:0000313" key="1">
    <source>
        <dbReference type="EMBL" id="CDM05010.1"/>
    </source>
</evidence>
<organism evidence="1 2">
    <name type="scientific">Bacteroides xylanisolvens SD CC 1b</name>
    <dbReference type="NCBI Taxonomy" id="702447"/>
    <lineage>
        <taxon>Bacteria</taxon>
        <taxon>Pseudomonadati</taxon>
        <taxon>Bacteroidota</taxon>
        <taxon>Bacteroidia</taxon>
        <taxon>Bacteroidales</taxon>
        <taxon>Bacteroidaceae</taxon>
        <taxon>Bacteroides</taxon>
    </lineage>
</organism>
<sequence length="38" mass="4368">MSEGRLQLHTAVSNKKNEEYVGGFNHRYALYVCLPTQI</sequence>
<accession>D4VGK8</accession>
<reference evidence="1 2" key="1">
    <citation type="submission" date="2013-12" db="EMBL/GenBank/DDBJ databases">
        <title>Improved hybrid genome assemblies of Bacteroides xylanisolvens SD CC 1b and Bacteroides xylanisolvens SD CC 2a using Illumina and 454 Sequencing.</title>
        <authorList>
            <person name="Ramaraj T."/>
            <person name="Sundararajan A."/>
            <person name="Mudge J."/>
            <person name="Schilkey F.D."/>
            <person name="Delvecchio V."/>
            <person name="Donlon M."/>
            <person name="Ziemer C."/>
        </authorList>
    </citation>
    <scope>NUCLEOTIDE SEQUENCE [LARGE SCALE GENOMIC DNA]</scope>
</reference>
<evidence type="ECO:0000313" key="2">
    <source>
        <dbReference type="Proteomes" id="UP000019380"/>
    </source>
</evidence>
<proteinExistence type="predicted"/>
<dbReference type="AlphaFoldDB" id="D4VGK8"/>
<dbReference type="EMBL" id="CBXG010000029">
    <property type="protein sequence ID" value="CDM05010.1"/>
    <property type="molecule type" value="Genomic_DNA"/>
</dbReference>